<evidence type="ECO:0000313" key="2">
    <source>
        <dbReference type="EMBL" id="GGE25827.1"/>
    </source>
</evidence>
<comment type="caution">
    <text evidence="2">The sequence shown here is derived from an EMBL/GenBank/DDBJ whole genome shotgun (WGS) entry which is preliminary data.</text>
</comment>
<dbReference type="PROSITE" id="PS51257">
    <property type="entry name" value="PROKAR_LIPOPROTEIN"/>
    <property type="match status" value="1"/>
</dbReference>
<evidence type="ECO:0000313" key="3">
    <source>
        <dbReference type="Proteomes" id="UP000628775"/>
    </source>
</evidence>
<feature type="signal peptide" evidence="1">
    <location>
        <begin position="1"/>
        <end position="22"/>
    </location>
</feature>
<reference evidence="2" key="2">
    <citation type="submission" date="2020-09" db="EMBL/GenBank/DDBJ databases">
        <authorList>
            <person name="Sun Q."/>
            <person name="Zhou Y."/>
        </authorList>
    </citation>
    <scope>NUCLEOTIDE SEQUENCE</scope>
    <source>
        <strain evidence="2">CGMCC 1.15371</strain>
    </source>
</reference>
<gene>
    <name evidence="2" type="ORF">GCM10011391_00270</name>
</gene>
<dbReference type="Proteomes" id="UP000628775">
    <property type="component" value="Unassembled WGS sequence"/>
</dbReference>
<protein>
    <submittedName>
        <fullName evidence="2">Sugar ABC transporter substrate-binding protein</fullName>
    </submittedName>
</protein>
<keyword evidence="3" id="KW-1185">Reference proteome</keyword>
<dbReference type="RefSeq" id="WP_188687656.1">
    <property type="nucleotide sequence ID" value="NZ_BMIR01000001.1"/>
</dbReference>
<accession>A0A8J2VIX5</accession>
<evidence type="ECO:0000256" key="1">
    <source>
        <dbReference type="SAM" id="SignalP"/>
    </source>
</evidence>
<dbReference type="PANTHER" id="PTHR43649">
    <property type="entry name" value="ARABINOSE-BINDING PROTEIN-RELATED"/>
    <property type="match status" value="1"/>
</dbReference>
<dbReference type="Gene3D" id="3.40.190.10">
    <property type="entry name" value="Periplasmic binding protein-like II"/>
    <property type="match status" value="1"/>
</dbReference>
<sequence>MKKYRILLVLFSIVLIFMTGCAGSGSGASSSDGKVTITFMNWAGGGEKASLERAVEAFNKTHSDIYVKQEFVTGDYDTKINSLLAAGDPPDVAYVYEYNTMAWGEKGILEDLQPYFEKSKDVSMDDFIPGVLFNNKGKTWGAGIGPETMVLFYNKELFKDAGMAPPSADPHHPWTWDQFVNAAKKLTVDVNGKHPSDAAFNADRIKTYGAMIPIGFNTLDPLLRSNDGGYVSSDGKTIELNSPDSLEVLQKVADLSFKDHVAPIPKKASTLPDAPIMVQNKQLGMYISGNYDNATFGENGYQPGYAAIPMFKKPSNIAWAAGFSMFQGSKHKKAAWEFMEYMLNPKNIKSMYSDSVWIPTKKSWYTDKEKLKLWTGNSRHSGNYNKVVLPTMLDNIAQLPDTVTIKNFNDMQKYFDDATGKLFDGNGKTSAEKAIKTLDTDKIKQLLDGAYK</sequence>
<dbReference type="PANTHER" id="PTHR43649:SF12">
    <property type="entry name" value="DIACETYLCHITOBIOSE BINDING PROTEIN DASA"/>
    <property type="match status" value="1"/>
</dbReference>
<dbReference type="EMBL" id="BMIR01000001">
    <property type="protein sequence ID" value="GGE25827.1"/>
    <property type="molecule type" value="Genomic_DNA"/>
</dbReference>
<dbReference type="Pfam" id="PF01547">
    <property type="entry name" value="SBP_bac_1"/>
    <property type="match status" value="1"/>
</dbReference>
<dbReference type="SUPFAM" id="SSF53850">
    <property type="entry name" value="Periplasmic binding protein-like II"/>
    <property type="match status" value="1"/>
</dbReference>
<keyword evidence="1" id="KW-0732">Signal</keyword>
<proteinExistence type="predicted"/>
<dbReference type="InterPro" id="IPR050490">
    <property type="entry name" value="Bact_solute-bd_prot1"/>
</dbReference>
<name>A0A8J2VIX5_9BACL</name>
<reference evidence="2" key="1">
    <citation type="journal article" date="2014" name="Int. J. Syst. Evol. Microbiol.">
        <title>Complete genome sequence of Corynebacterium casei LMG S-19264T (=DSM 44701T), isolated from a smear-ripened cheese.</title>
        <authorList>
            <consortium name="US DOE Joint Genome Institute (JGI-PGF)"/>
            <person name="Walter F."/>
            <person name="Albersmeier A."/>
            <person name="Kalinowski J."/>
            <person name="Ruckert C."/>
        </authorList>
    </citation>
    <scope>NUCLEOTIDE SEQUENCE</scope>
    <source>
        <strain evidence="2">CGMCC 1.15371</strain>
    </source>
</reference>
<feature type="chain" id="PRO_5039600699" evidence="1">
    <location>
        <begin position="23"/>
        <end position="452"/>
    </location>
</feature>
<dbReference type="AlphaFoldDB" id="A0A8J2VIX5"/>
<organism evidence="2 3">
    <name type="scientific">Pullulanibacillus camelliae</name>
    <dbReference type="NCBI Taxonomy" id="1707096"/>
    <lineage>
        <taxon>Bacteria</taxon>
        <taxon>Bacillati</taxon>
        <taxon>Bacillota</taxon>
        <taxon>Bacilli</taxon>
        <taxon>Bacillales</taxon>
        <taxon>Sporolactobacillaceae</taxon>
        <taxon>Pullulanibacillus</taxon>
    </lineage>
</organism>
<dbReference type="InterPro" id="IPR006059">
    <property type="entry name" value="SBP"/>
</dbReference>